<dbReference type="OrthoDB" id="2680262at2"/>
<dbReference type="Proteomes" id="UP000321157">
    <property type="component" value="Unassembled WGS sequence"/>
</dbReference>
<dbReference type="RefSeq" id="WP_146809355.1">
    <property type="nucleotide sequence ID" value="NZ_BJXX01000063.1"/>
</dbReference>
<evidence type="ECO:0000313" key="2">
    <source>
        <dbReference type="EMBL" id="GEN34071.1"/>
    </source>
</evidence>
<gene>
    <name evidence="2" type="ORF">ADA01nite_15310</name>
</gene>
<reference evidence="2 3" key="1">
    <citation type="submission" date="2019-07" db="EMBL/GenBank/DDBJ databases">
        <title>Whole genome shotgun sequence of Aneurinibacillus danicus NBRC 102444.</title>
        <authorList>
            <person name="Hosoyama A."/>
            <person name="Uohara A."/>
            <person name="Ohji S."/>
            <person name="Ichikawa N."/>
        </authorList>
    </citation>
    <scope>NUCLEOTIDE SEQUENCE [LARGE SCALE GENOMIC DNA]</scope>
    <source>
        <strain evidence="2 3">NBRC 102444</strain>
    </source>
</reference>
<organism evidence="2 3">
    <name type="scientific">Aneurinibacillus danicus</name>
    <dbReference type="NCBI Taxonomy" id="267746"/>
    <lineage>
        <taxon>Bacteria</taxon>
        <taxon>Bacillati</taxon>
        <taxon>Bacillota</taxon>
        <taxon>Bacilli</taxon>
        <taxon>Bacillales</taxon>
        <taxon>Paenibacillaceae</taxon>
        <taxon>Aneurinibacillus group</taxon>
        <taxon>Aneurinibacillus</taxon>
    </lineage>
</organism>
<evidence type="ECO:0008006" key="4">
    <source>
        <dbReference type="Google" id="ProtNLM"/>
    </source>
</evidence>
<name>A0A511V7E2_9BACL</name>
<dbReference type="AlphaFoldDB" id="A0A511V7E2"/>
<keyword evidence="3" id="KW-1185">Reference proteome</keyword>
<accession>A0A511V7E2</accession>
<evidence type="ECO:0000256" key="1">
    <source>
        <dbReference type="SAM" id="Coils"/>
    </source>
</evidence>
<proteinExistence type="predicted"/>
<protein>
    <recommendedName>
        <fullName evidence="4">Lipoprotein</fullName>
    </recommendedName>
</protein>
<dbReference type="PROSITE" id="PS51257">
    <property type="entry name" value="PROKAR_LIPOPROTEIN"/>
    <property type="match status" value="1"/>
</dbReference>
<evidence type="ECO:0000313" key="3">
    <source>
        <dbReference type="Proteomes" id="UP000321157"/>
    </source>
</evidence>
<comment type="caution">
    <text evidence="2">The sequence shown here is derived from an EMBL/GenBank/DDBJ whole genome shotgun (WGS) entry which is preliminary data.</text>
</comment>
<keyword evidence="1" id="KW-0175">Coiled coil</keyword>
<sequence>MKRAKKQSSRILLTAIVIGLTAALTLGGCRSKDSVPTEQELTAKIAEKQEQKREQKINSARQELDRYFESVAASVKKLGEKRAAFFEAFTGLSEQKLTKRQARTQVATAIADYEKTLGELKTLQLPAYKEVQSFHQEIHRTMGAYVPLMKKAEQGLRQKDAETLKEVEKQMAILDDQVKKTLEKSSKLQVKVNTGQ</sequence>
<dbReference type="EMBL" id="BJXX01000063">
    <property type="protein sequence ID" value="GEN34071.1"/>
    <property type="molecule type" value="Genomic_DNA"/>
</dbReference>
<feature type="coiled-coil region" evidence="1">
    <location>
        <begin position="157"/>
        <end position="184"/>
    </location>
</feature>